<evidence type="ECO:0000313" key="8">
    <source>
        <dbReference type="Proteomes" id="UP000242881"/>
    </source>
</evidence>
<dbReference type="PANTHER" id="PTHR43065">
    <property type="entry name" value="SENSOR HISTIDINE KINASE"/>
    <property type="match status" value="1"/>
</dbReference>
<keyword evidence="2" id="KW-0547">Nucleotide-binding</keyword>
<dbReference type="GO" id="GO:0005524">
    <property type="term" value="F:ATP binding"/>
    <property type="evidence" value="ECO:0007669"/>
    <property type="project" value="UniProtKB-KW"/>
</dbReference>
<sequence>MIFFCCYNLLSEIIDESLTITHNKTKHVAQVEKDINEDVEVVCSKTEIVQVLINLIVNAAHALEEVETEHKRIIARGYTDGQYAVIEVEDNGPGIPKHIMNSISLSWIIS</sequence>
<organism evidence="7 8">
    <name type="scientific">Calditerrivibrio nitroreducens</name>
    <dbReference type="NCBI Taxonomy" id="477976"/>
    <lineage>
        <taxon>Bacteria</taxon>
        <taxon>Pseudomonadati</taxon>
        <taxon>Deferribacterota</taxon>
        <taxon>Deferribacteres</taxon>
        <taxon>Deferribacterales</taxon>
        <taxon>Calditerrivibrionaceae</taxon>
    </lineage>
</organism>
<keyword evidence="3" id="KW-0418">Kinase</keyword>
<proteinExistence type="predicted"/>
<keyword evidence="4" id="KW-0067">ATP-binding</keyword>
<keyword evidence="1" id="KW-0808">Transferase</keyword>
<evidence type="ECO:0000256" key="5">
    <source>
        <dbReference type="ARBA" id="ARBA00023012"/>
    </source>
</evidence>
<name>A0A2J6WRN2_9BACT</name>
<dbReference type="AlphaFoldDB" id="A0A2J6WRN2"/>
<evidence type="ECO:0000313" key="7">
    <source>
        <dbReference type="EMBL" id="PMP72909.1"/>
    </source>
</evidence>
<accession>A0A2J6WRN2</accession>
<dbReference type="EMBL" id="PNIN01000013">
    <property type="protein sequence ID" value="PMP72909.1"/>
    <property type="molecule type" value="Genomic_DNA"/>
</dbReference>
<gene>
    <name evidence="7" type="ORF">C0187_00715</name>
</gene>
<evidence type="ECO:0000256" key="1">
    <source>
        <dbReference type="ARBA" id="ARBA00022679"/>
    </source>
</evidence>
<dbReference type="InterPro" id="IPR036890">
    <property type="entry name" value="HATPase_C_sf"/>
</dbReference>
<evidence type="ECO:0000259" key="6">
    <source>
        <dbReference type="Pfam" id="PF02518"/>
    </source>
</evidence>
<dbReference type="PANTHER" id="PTHR43065:SF46">
    <property type="entry name" value="C4-DICARBOXYLATE TRANSPORT SENSOR PROTEIN DCTB"/>
    <property type="match status" value="1"/>
</dbReference>
<feature type="domain" description="Histidine kinase/HSP90-like ATPase" evidence="6">
    <location>
        <begin position="46"/>
        <end position="101"/>
    </location>
</feature>
<dbReference type="GO" id="GO:0016301">
    <property type="term" value="F:kinase activity"/>
    <property type="evidence" value="ECO:0007669"/>
    <property type="project" value="UniProtKB-KW"/>
</dbReference>
<keyword evidence="5" id="KW-0902">Two-component regulatory system</keyword>
<evidence type="ECO:0000256" key="3">
    <source>
        <dbReference type="ARBA" id="ARBA00022777"/>
    </source>
</evidence>
<dbReference type="InterPro" id="IPR003594">
    <property type="entry name" value="HATPase_dom"/>
</dbReference>
<dbReference type="Proteomes" id="UP000242881">
    <property type="component" value="Unassembled WGS sequence"/>
</dbReference>
<protein>
    <recommendedName>
        <fullName evidence="6">Histidine kinase/HSP90-like ATPase domain-containing protein</fullName>
    </recommendedName>
</protein>
<dbReference type="Gene3D" id="3.30.565.10">
    <property type="entry name" value="Histidine kinase-like ATPase, C-terminal domain"/>
    <property type="match status" value="1"/>
</dbReference>
<evidence type="ECO:0000256" key="4">
    <source>
        <dbReference type="ARBA" id="ARBA00022840"/>
    </source>
</evidence>
<evidence type="ECO:0000256" key="2">
    <source>
        <dbReference type="ARBA" id="ARBA00022741"/>
    </source>
</evidence>
<dbReference type="SUPFAM" id="SSF55874">
    <property type="entry name" value="ATPase domain of HSP90 chaperone/DNA topoisomerase II/histidine kinase"/>
    <property type="match status" value="1"/>
</dbReference>
<dbReference type="Pfam" id="PF02518">
    <property type="entry name" value="HATPase_c"/>
    <property type="match status" value="1"/>
</dbReference>
<dbReference type="GO" id="GO:0000160">
    <property type="term" value="P:phosphorelay signal transduction system"/>
    <property type="evidence" value="ECO:0007669"/>
    <property type="project" value="UniProtKB-KW"/>
</dbReference>
<comment type="caution">
    <text evidence="7">The sequence shown here is derived from an EMBL/GenBank/DDBJ whole genome shotgun (WGS) entry which is preliminary data.</text>
</comment>
<reference evidence="7 8" key="1">
    <citation type="submission" date="2018-01" db="EMBL/GenBank/DDBJ databases">
        <title>Metagenomic assembled genomes from two thermal pools in the Uzon Caldera, Kamchatka, Russia.</title>
        <authorList>
            <person name="Wilkins L."/>
            <person name="Ettinger C."/>
        </authorList>
    </citation>
    <scope>NUCLEOTIDE SEQUENCE [LARGE SCALE GENOMIC DNA]</scope>
    <source>
        <strain evidence="7">ZAV-05</strain>
    </source>
</reference>